<accession>A0A1H9TJE1</accession>
<name>A0A1H9TJE1_9FIRM</name>
<dbReference type="PANTHER" id="PTHR30486">
    <property type="entry name" value="TWITCHING MOTILITY PROTEIN PILT"/>
    <property type="match status" value="1"/>
</dbReference>
<reference evidence="4" key="1">
    <citation type="submission" date="2016-10" db="EMBL/GenBank/DDBJ databases">
        <authorList>
            <person name="Varghese N."/>
            <person name="Submissions S."/>
        </authorList>
    </citation>
    <scope>NUCLEOTIDE SEQUENCE [LARGE SCALE GENOMIC DNA]</scope>
    <source>
        <strain evidence="4">S1b</strain>
    </source>
</reference>
<evidence type="ECO:0000259" key="2">
    <source>
        <dbReference type="SMART" id="SM00382"/>
    </source>
</evidence>
<sequence>MGESSIELLLQILNEAKDNDASDIHLAPSSNVMIRVDGDMIPLEKYFLKPYDIEGILNGMLKEKQLHELEENGELDFAYSVSGLGRVRVNVFRQRGTFAMSMRILPFVIPDARSLNIPESVIDLCKVKKGLILVTGPSGSGKSTTIAALLREIAQNSIKNIITIEDPIEYLHQHGKSIVLQREIGVDTSCYSRAIKAALRQDPDVIFVGEMRDLETISSAIAAAENGRLVFSTLHNNNVVDAIDRLIEVYPVHQQQQIRVMLASVIKGVVAQQLLPIKNSKGREVAFEVMLNNMEISKLIKIGKTNQIINIMQESKKDGMRLMDDSIYDLYMKGIINGESAISYSSDKTLMSERVQLF</sequence>
<feature type="domain" description="AAA+ ATPase" evidence="2">
    <location>
        <begin position="128"/>
        <end position="253"/>
    </location>
</feature>
<dbReference type="InterPro" id="IPR006321">
    <property type="entry name" value="PilT/PilU"/>
</dbReference>
<dbReference type="NCBIfam" id="TIGR01420">
    <property type="entry name" value="pilT_fam"/>
    <property type="match status" value="1"/>
</dbReference>
<dbReference type="CDD" id="cd01131">
    <property type="entry name" value="PilT"/>
    <property type="match status" value="1"/>
</dbReference>
<dbReference type="InterPro" id="IPR027417">
    <property type="entry name" value="P-loop_NTPase"/>
</dbReference>
<dbReference type="Gene3D" id="3.40.50.300">
    <property type="entry name" value="P-loop containing nucleotide triphosphate hydrolases"/>
    <property type="match status" value="1"/>
</dbReference>
<organism evidence="3 4">
    <name type="scientific">Lachnobacterium bovis</name>
    <dbReference type="NCBI Taxonomy" id="140626"/>
    <lineage>
        <taxon>Bacteria</taxon>
        <taxon>Bacillati</taxon>
        <taxon>Bacillota</taxon>
        <taxon>Clostridia</taxon>
        <taxon>Lachnospirales</taxon>
        <taxon>Lachnospiraceae</taxon>
        <taxon>Lachnobacterium</taxon>
    </lineage>
</organism>
<dbReference type="Pfam" id="PF00437">
    <property type="entry name" value="T2SSE"/>
    <property type="match status" value="1"/>
</dbReference>
<keyword evidence="4" id="KW-1185">Reference proteome</keyword>
<evidence type="ECO:0000313" key="4">
    <source>
        <dbReference type="Proteomes" id="UP000182471"/>
    </source>
</evidence>
<dbReference type="InterPro" id="IPR001482">
    <property type="entry name" value="T2SS/T4SS_dom"/>
</dbReference>
<dbReference type="AlphaFoldDB" id="A0A1H9TJE1"/>
<gene>
    <name evidence="3" type="ORF">SAMN02910429_01665</name>
</gene>
<dbReference type="OrthoDB" id="9808272at2"/>
<dbReference type="InterPro" id="IPR003593">
    <property type="entry name" value="AAA+_ATPase"/>
</dbReference>
<dbReference type="EMBL" id="FOGW01000017">
    <property type="protein sequence ID" value="SER97226.1"/>
    <property type="molecule type" value="Genomic_DNA"/>
</dbReference>
<evidence type="ECO:0000313" key="3">
    <source>
        <dbReference type="EMBL" id="SER97226.1"/>
    </source>
</evidence>
<protein>
    <submittedName>
        <fullName evidence="3">Twitching motility protein PilT</fullName>
    </submittedName>
</protein>
<dbReference type="GO" id="GO:0005524">
    <property type="term" value="F:ATP binding"/>
    <property type="evidence" value="ECO:0007669"/>
    <property type="project" value="InterPro"/>
</dbReference>
<dbReference type="SMART" id="SM00382">
    <property type="entry name" value="AAA"/>
    <property type="match status" value="1"/>
</dbReference>
<evidence type="ECO:0000256" key="1">
    <source>
        <dbReference type="ARBA" id="ARBA00006611"/>
    </source>
</evidence>
<proteinExistence type="inferred from homology"/>
<dbReference type="InterPro" id="IPR050921">
    <property type="entry name" value="T4SS_GSP_E_ATPase"/>
</dbReference>
<dbReference type="Gene3D" id="3.30.450.90">
    <property type="match status" value="1"/>
</dbReference>
<dbReference type="GO" id="GO:0016887">
    <property type="term" value="F:ATP hydrolysis activity"/>
    <property type="evidence" value="ECO:0007669"/>
    <property type="project" value="InterPro"/>
</dbReference>
<dbReference type="Proteomes" id="UP000182471">
    <property type="component" value="Unassembled WGS sequence"/>
</dbReference>
<dbReference type="SUPFAM" id="SSF52540">
    <property type="entry name" value="P-loop containing nucleoside triphosphate hydrolases"/>
    <property type="match status" value="1"/>
</dbReference>
<comment type="similarity">
    <text evidence="1">Belongs to the GSP E family.</text>
</comment>
<dbReference type="RefSeq" id="WP_034229648.1">
    <property type="nucleotide sequence ID" value="NZ_FOGW01000017.1"/>
</dbReference>